<dbReference type="SMART" id="SM00316">
    <property type="entry name" value="S1"/>
    <property type="match status" value="3"/>
</dbReference>
<evidence type="ECO:0000313" key="6">
    <source>
        <dbReference type="Proteomes" id="UP000443070"/>
    </source>
</evidence>
<protein>
    <submittedName>
        <fullName evidence="4">RNA-binding protein</fullName>
    </submittedName>
    <submittedName>
        <fullName evidence="3">S1 RNA binding domain protein</fullName>
    </submittedName>
</protein>
<dbReference type="OrthoDB" id="9801597at2"/>
<dbReference type="Pfam" id="PF21543">
    <property type="entry name" value="CvfB_2nd"/>
    <property type="match status" value="1"/>
</dbReference>
<dbReference type="InterPro" id="IPR036390">
    <property type="entry name" value="WH_DNA-bd_sf"/>
</dbReference>
<comment type="caution">
    <text evidence="3">The sequence shown here is derived from an EMBL/GenBank/DDBJ whole genome shotgun (WGS) entry which is preliminary data.</text>
</comment>
<dbReference type="InterPro" id="IPR036388">
    <property type="entry name" value="WH-like_DNA-bd_sf"/>
</dbReference>
<dbReference type="InterPro" id="IPR014464">
    <property type="entry name" value="CvfB_fam"/>
</dbReference>
<accession>R6I7F4</accession>
<dbReference type="Gene3D" id="1.10.10.10">
    <property type="entry name" value="Winged helix-like DNA-binding domain superfamily/Winged helix DNA-binding domain"/>
    <property type="match status" value="1"/>
</dbReference>
<dbReference type="PROSITE" id="PS50126">
    <property type="entry name" value="S1"/>
    <property type="match status" value="1"/>
</dbReference>
<accession>A0A6I3RQG0</accession>
<evidence type="ECO:0000313" key="5">
    <source>
        <dbReference type="EMBL" id="MTU02841.1"/>
    </source>
</evidence>
<dbReference type="Proteomes" id="UP000443070">
    <property type="component" value="Unassembled WGS sequence"/>
</dbReference>
<reference evidence="3" key="1">
    <citation type="submission" date="2012-11" db="EMBL/GenBank/DDBJ databases">
        <title>Dependencies among metagenomic species, viruses, plasmids and units of genetic variation.</title>
        <authorList>
            <person name="Nielsen H.B."/>
            <person name="Almeida M."/>
            <person name="Juncker A.S."/>
            <person name="Rasmussen S."/>
            <person name="Li J."/>
            <person name="Sunagawa S."/>
            <person name="Plichta D."/>
            <person name="Gautier L."/>
            <person name="Le Chatelier E."/>
            <person name="Peletier E."/>
            <person name="Bonde I."/>
            <person name="Nielsen T."/>
            <person name="Manichanh C."/>
            <person name="Arumugam M."/>
            <person name="Batto J."/>
            <person name="Santos M.B.Q.D."/>
            <person name="Blom N."/>
            <person name="Borruel N."/>
            <person name="Burgdorf K.S."/>
            <person name="Boumezbeur F."/>
            <person name="Casellas F."/>
            <person name="Dore J."/>
            <person name="Guarner F."/>
            <person name="Hansen T."/>
            <person name="Hildebrand F."/>
            <person name="Kaas R.S."/>
            <person name="Kennedy S."/>
            <person name="Kristiansen K."/>
            <person name="Kultima J.R."/>
            <person name="Leonard P."/>
            <person name="Levenez F."/>
            <person name="Lund O."/>
            <person name="Moumen B."/>
            <person name="Le Paslier D."/>
            <person name="Pons N."/>
            <person name="Pedersen O."/>
            <person name="Prifti E."/>
            <person name="Qin J."/>
            <person name="Raes J."/>
            <person name="Tap J."/>
            <person name="Tims S."/>
            <person name="Ussery D.W."/>
            <person name="Yamada T."/>
            <person name="MetaHit consortium"/>
            <person name="Renault P."/>
            <person name="Sicheritz-Ponten T."/>
            <person name="Bork P."/>
            <person name="Wang J."/>
            <person name="Brunak S."/>
            <person name="Ehrlich S.D."/>
        </authorList>
    </citation>
    <scope>NUCLEOTIDE SEQUENCE [LARGE SCALE GENOMIC DNA]</scope>
</reference>
<dbReference type="InterPro" id="IPR039566">
    <property type="entry name" value="CvfB_S1_st"/>
</dbReference>
<dbReference type="Pfam" id="PF17783">
    <property type="entry name" value="WHD_CvfB"/>
    <property type="match status" value="1"/>
</dbReference>
<dbReference type="PIRSF" id="PIRSF012524">
    <property type="entry name" value="YitL_S1"/>
    <property type="match status" value="1"/>
</dbReference>
<dbReference type="HOGENOM" id="CLU_064885_0_0_9"/>
<dbReference type="EMBL" id="WNBM01000001">
    <property type="protein sequence ID" value="MTT74710.1"/>
    <property type="molecule type" value="Genomic_DNA"/>
</dbReference>
<evidence type="ECO:0000313" key="3">
    <source>
        <dbReference type="EMBL" id="CDB45270.1"/>
    </source>
</evidence>
<evidence type="ECO:0000313" key="4">
    <source>
        <dbReference type="EMBL" id="MTT74710.1"/>
    </source>
</evidence>
<evidence type="ECO:0000256" key="1">
    <source>
        <dbReference type="PIRNR" id="PIRNR012524"/>
    </source>
</evidence>
<dbReference type="Pfam" id="PF13509">
    <property type="entry name" value="S1_2"/>
    <property type="match status" value="2"/>
</dbReference>
<comment type="similarity">
    <text evidence="1">Belongs to the CvfB family.</text>
</comment>
<dbReference type="SUPFAM" id="SSF46785">
    <property type="entry name" value="Winged helix' DNA-binding domain"/>
    <property type="match status" value="1"/>
</dbReference>
<evidence type="ECO:0000259" key="2">
    <source>
        <dbReference type="PROSITE" id="PS50126"/>
    </source>
</evidence>
<dbReference type="EMBL" id="WNBW01000001">
    <property type="protein sequence ID" value="MTU02841.1"/>
    <property type="molecule type" value="Genomic_DNA"/>
</dbReference>
<dbReference type="InterPro" id="IPR040764">
    <property type="entry name" value="CvfB_WH"/>
</dbReference>
<feature type="domain" description="S1 motif" evidence="2">
    <location>
        <begin position="162"/>
        <end position="223"/>
    </location>
</feature>
<dbReference type="InterPro" id="IPR012340">
    <property type="entry name" value="NA-bd_OB-fold"/>
</dbReference>
<dbReference type="EMBL" id="CBDS010000028">
    <property type="protein sequence ID" value="CDB45270.1"/>
    <property type="molecule type" value="Genomic_DNA"/>
</dbReference>
<gene>
    <name evidence="3" type="ORF">BN533_00398</name>
    <name evidence="4" type="ORF">GMD11_00305</name>
    <name evidence="5" type="ORF">GMD18_00300</name>
</gene>
<dbReference type="SUPFAM" id="SSF50249">
    <property type="entry name" value="Nucleic acid-binding proteins"/>
    <property type="match status" value="2"/>
</dbReference>
<dbReference type="PANTHER" id="PTHR37296">
    <property type="entry name" value="CONSERVED VIRULENCE FACTOR B"/>
    <property type="match status" value="1"/>
</dbReference>
<dbReference type="GO" id="GO:0003676">
    <property type="term" value="F:nucleic acid binding"/>
    <property type="evidence" value="ECO:0007669"/>
    <property type="project" value="InterPro"/>
</dbReference>
<proteinExistence type="inferred from homology"/>
<dbReference type="InterPro" id="IPR048587">
    <property type="entry name" value="CvfB_S1_3rd"/>
</dbReference>
<dbReference type="STRING" id="1262914.BN533_00398"/>
<dbReference type="Proteomes" id="UP000484547">
    <property type="component" value="Unassembled WGS sequence"/>
</dbReference>
<sequence>MTDEKDMAKQLKYRAGDVVTLKVARLGEMGAFLDAGTGDTSDDILLHKLQQTEAVNVGDEVKVYLYKDPHGRLTASQKLPKMREGQIGYVKVLSVTKDGGFVDIGAERGVFLPYSEMRGHVSPGQLVWIKLYRDKTGRPAVSMRVEEEMLKASKPAVGVKVGDSVTGTIYNILPEGFFIFTNQRFLAFLHRSEVPGGRLDFGQEITARITYIREDGRVNLSLRQQKENAMIADAEDILNFLHKRNGKMPYCDTTPMEIIKEKFGISKAAFKRALGHLMKEGLIVQEEGWTMLTEKGLQSEK</sequence>
<organism evidence="3">
    <name type="scientific">Phascolarctobacterium faecium</name>
    <dbReference type="NCBI Taxonomy" id="33025"/>
    <lineage>
        <taxon>Bacteria</taxon>
        <taxon>Bacillati</taxon>
        <taxon>Bacillota</taxon>
        <taxon>Negativicutes</taxon>
        <taxon>Acidaminococcales</taxon>
        <taxon>Acidaminococcaceae</taxon>
        <taxon>Phascolarctobacterium</taxon>
    </lineage>
</organism>
<dbReference type="AlphaFoldDB" id="R6I7F4"/>
<evidence type="ECO:0000313" key="7">
    <source>
        <dbReference type="Proteomes" id="UP000484547"/>
    </source>
</evidence>
<dbReference type="InterPro" id="IPR003029">
    <property type="entry name" value="S1_domain"/>
</dbReference>
<name>R6I7F4_9FIRM</name>
<reference evidence="6 7" key="2">
    <citation type="journal article" date="2019" name="Nat. Med.">
        <title>A library of human gut bacterial isolates paired with longitudinal multiomics data enables mechanistic microbiome research.</title>
        <authorList>
            <person name="Poyet M."/>
            <person name="Groussin M."/>
            <person name="Gibbons S.M."/>
            <person name="Avila-Pacheco J."/>
            <person name="Jiang X."/>
            <person name="Kearney S.M."/>
            <person name="Perrotta A.R."/>
            <person name="Berdy B."/>
            <person name="Zhao S."/>
            <person name="Lieberman T.D."/>
            <person name="Swanson P.K."/>
            <person name="Smith M."/>
            <person name="Roesemann S."/>
            <person name="Alexander J.E."/>
            <person name="Rich S.A."/>
            <person name="Livny J."/>
            <person name="Vlamakis H."/>
            <person name="Clish C."/>
            <person name="Bullock K."/>
            <person name="Deik A."/>
            <person name="Scott J."/>
            <person name="Pierce K.A."/>
            <person name="Xavier R.J."/>
            <person name="Alm E.J."/>
        </authorList>
    </citation>
    <scope>NUCLEOTIDE SEQUENCE [LARGE SCALE GENOMIC DNA]</scope>
    <source>
        <strain evidence="4 7">BIOML-A13</strain>
        <strain evidence="5 6">BIOML-A3</strain>
    </source>
</reference>
<keyword evidence="6" id="KW-1185">Reference proteome</keyword>
<dbReference type="eggNOG" id="COG2996">
    <property type="taxonomic scope" value="Bacteria"/>
</dbReference>
<dbReference type="PANTHER" id="PTHR37296:SF1">
    <property type="entry name" value="CONSERVED VIRULENCE FACTOR B"/>
    <property type="match status" value="1"/>
</dbReference>
<dbReference type="Gene3D" id="2.40.50.140">
    <property type="entry name" value="Nucleic acid-binding proteins"/>
    <property type="match status" value="2"/>
</dbReference>
<dbReference type="RefSeq" id="WP_021717301.1">
    <property type="nucleotide sequence ID" value="NZ_CAKWAV010000001.1"/>
</dbReference>